<keyword evidence="2" id="KW-1185">Reference proteome</keyword>
<dbReference type="Pfam" id="PF07040">
    <property type="entry name" value="DUF1326"/>
    <property type="match status" value="1"/>
</dbReference>
<dbReference type="EMBL" id="JAICBX010000009">
    <property type="protein sequence ID" value="MBW8640748.1"/>
    <property type="molecule type" value="Genomic_DNA"/>
</dbReference>
<accession>A0AAE3D4E5</accession>
<reference evidence="1" key="1">
    <citation type="submission" date="2021-08" db="EMBL/GenBank/DDBJ databases">
        <title>Hoeflea bacterium WL0058 sp. nov., isolated from the sediment.</title>
        <authorList>
            <person name="Wang L."/>
            <person name="Zhang D."/>
        </authorList>
    </citation>
    <scope>NUCLEOTIDE SEQUENCE</scope>
    <source>
        <strain evidence="1">WL0058</strain>
    </source>
</reference>
<dbReference type="AlphaFoldDB" id="A0AAE3D4E5"/>
<dbReference type="InterPro" id="IPR014581">
    <property type="entry name" value="UCP033303"/>
</dbReference>
<sequence>MTPWEIHGYELANCNCDTGCPCQFMSLPTKGSCEAAVMFSFNSGHYGGVDLAGTKVAQVYQWPGAVHEGNGTMQTIIDESATPEQREALEKIVTGADTEDMATFWWVYSAMCPNKLETLYKPLDATMDFEARTGSAHVPDVFETTWEPLKNPVSGAEHRARINLPHGFEYRVAEVAKATTKTKGAISLTGTTESHAHFCELHMNNAGVLEAA</sequence>
<comment type="caution">
    <text evidence="1">The sequence shown here is derived from an EMBL/GenBank/DDBJ whole genome shotgun (WGS) entry which is preliminary data.</text>
</comment>
<name>A0AAE3D4E5_9HYPH</name>
<organism evidence="1 2">
    <name type="scientific">Flavimaribacter sediminis</name>
    <dbReference type="NCBI Taxonomy" id="2865987"/>
    <lineage>
        <taxon>Bacteria</taxon>
        <taxon>Pseudomonadati</taxon>
        <taxon>Pseudomonadota</taxon>
        <taxon>Alphaproteobacteria</taxon>
        <taxon>Hyphomicrobiales</taxon>
        <taxon>Rhizobiaceae</taxon>
        <taxon>Flavimaribacter</taxon>
    </lineage>
</organism>
<proteinExistence type="predicted"/>
<evidence type="ECO:0000313" key="2">
    <source>
        <dbReference type="Proteomes" id="UP001196509"/>
    </source>
</evidence>
<dbReference type="InterPro" id="IPR009758">
    <property type="entry name" value="DUF1326"/>
</dbReference>
<gene>
    <name evidence="1" type="ORF">K1W69_26390</name>
</gene>
<dbReference type="PIRSF" id="PIRSF033303">
    <property type="entry name" value="UCP033303"/>
    <property type="match status" value="1"/>
</dbReference>
<evidence type="ECO:0000313" key="1">
    <source>
        <dbReference type="EMBL" id="MBW8640748.1"/>
    </source>
</evidence>
<protein>
    <submittedName>
        <fullName evidence="1">DUF1326 domain-containing protein</fullName>
    </submittedName>
</protein>
<dbReference type="RefSeq" id="WP_220231485.1">
    <property type="nucleotide sequence ID" value="NZ_JAICBX010000009.1"/>
</dbReference>
<dbReference type="Proteomes" id="UP001196509">
    <property type="component" value="Unassembled WGS sequence"/>
</dbReference>